<dbReference type="Pfam" id="PF00617">
    <property type="entry name" value="RasGEF"/>
    <property type="match status" value="1"/>
</dbReference>
<dbReference type="STRING" id="13706.A0A1X2H5V5"/>
<evidence type="ECO:0000259" key="5">
    <source>
        <dbReference type="PROSITE" id="PS50212"/>
    </source>
</evidence>
<dbReference type="InterPro" id="IPR027417">
    <property type="entry name" value="P-loop_NTPase"/>
</dbReference>
<sequence length="786" mass="89198">MWLHQKLALSFDRAWKKATRRQKASTKASPHTARHLPQETAITVAVVGCAHIGKTSLIRQLQRQKQRRHQLRRGATMMFSRRKSSSIFTFDATTASPTLSLSHGFNGSAVPHMTFLEFDSSTFQNNSPNFPEHILSAIQAVLVCYDTTNRDSMDCLPDLLNIFCSREMPCILIGLKTDLTSKCQVDPQLGCDLASLFDVQGMELSALSDTVQVERIYHALVRLTYERTTCLDQTSFEAAENEEHNCPGAEVEETMSTAASARGKGLPSETQYRRHTSPPIRTAVKSLPITPSPPPSPVITKRLSEPIFMNKVPHKSVRSAPSSPQLQRTSRRTTENNAQLRRRKSERRSVAASVVRRGSSRLVNSIRRRRTTPCSPSLNDILDCVLCSEEDPDEPRMIVILVTFFRRFMKPRELVRVLIERFDHDCHGKFPLPTLQQKRIRSLLCFWLSHHWTDFVLVQTRQALVFFLSRMSRRKELQGICDVLMPLAMREAPEARDDPDACWGLTDPVSMRNKKDSGYAESFHPHHQSPDTSSPAPNESRFSLVLTPIFAPHRVESAEFGGLSYLTFSGATKCDEFFSLTDICVAEQLTWLESDMFRKIKPRDFLRYIWSPHNPLSAMLAHARYITSWVTMTIVTQHTRATQTDAIEKFICIAEALRGLANFNTLPAVLTGLQDESVQKSEAWTCVRTDLVALYTRLEQVMRDTNNGERHPKDDDEPSIPHIETALERLLSIESMETDLTDGAINWTKYVRMGTIIDQMMRHQYPPYTSIQLDFSVLCIVAESAA</sequence>
<organism evidence="6 7">
    <name type="scientific">Syncephalastrum racemosum</name>
    <name type="common">Filamentous fungus</name>
    <dbReference type="NCBI Taxonomy" id="13706"/>
    <lineage>
        <taxon>Eukaryota</taxon>
        <taxon>Fungi</taxon>
        <taxon>Fungi incertae sedis</taxon>
        <taxon>Mucoromycota</taxon>
        <taxon>Mucoromycotina</taxon>
        <taxon>Mucoromycetes</taxon>
        <taxon>Mucorales</taxon>
        <taxon>Syncephalastraceae</taxon>
        <taxon>Syncephalastrum</taxon>
    </lineage>
</organism>
<dbReference type="PANTHER" id="PTHR23113">
    <property type="entry name" value="GUANINE NUCLEOTIDE EXCHANGE FACTOR"/>
    <property type="match status" value="1"/>
</dbReference>
<dbReference type="InterPro" id="IPR000651">
    <property type="entry name" value="Ras-like_Gua-exchang_fac_N"/>
</dbReference>
<dbReference type="PROSITE" id="PS50212">
    <property type="entry name" value="RASGEF_NTER"/>
    <property type="match status" value="1"/>
</dbReference>
<dbReference type="InterPro" id="IPR008937">
    <property type="entry name" value="Ras-like_GEF"/>
</dbReference>
<dbReference type="SMART" id="SM00147">
    <property type="entry name" value="RasGEF"/>
    <property type="match status" value="1"/>
</dbReference>
<dbReference type="Gene3D" id="1.10.840.10">
    <property type="entry name" value="Ras guanine-nucleotide exchange factors catalytic domain"/>
    <property type="match status" value="1"/>
</dbReference>
<dbReference type="PROSITE" id="PS50009">
    <property type="entry name" value="RASGEF_CAT"/>
    <property type="match status" value="1"/>
</dbReference>
<feature type="compositionally biased region" description="Polar residues" evidence="3">
    <location>
        <begin position="530"/>
        <end position="539"/>
    </location>
</feature>
<dbReference type="Proteomes" id="UP000242180">
    <property type="component" value="Unassembled WGS sequence"/>
</dbReference>
<gene>
    <name evidence="6" type="ORF">BCR43DRAFT_516785</name>
</gene>
<feature type="region of interest" description="Disordered" evidence="3">
    <location>
        <begin position="515"/>
        <end position="539"/>
    </location>
</feature>
<dbReference type="Pfam" id="PF00618">
    <property type="entry name" value="RasGEF_N"/>
    <property type="match status" value="1"/>
</dbReference>
<accession>A0A1X2H5V5</accession>
<evidence type="ECO:0000313" key="7">
    <source>
        <dbReference type="Proteomes" id="UP000242180"/>
    </source>
</evidence>
<dbReference type="InterPro" id="IPR001806">
    <property type="entry name" value="Small_GTPase"/>
</dbReference>
<dbReference type="GO" id="GO:0007265">
    <property type="term" value="P:Ras protein signal transduction"/>
    <property type="evidence" value="ECO:0007669"/>
    <property type="project" value="TreeGrafter"/>
</dbReference>
<dbReference type="GO" id="GO:0005085">
    <property type="term" value="F:guanyl-nucleotide exchange factor activity"/>
    <property type="evidence" value="ECO:0007669"/>
    <property type="project" value="UniProtKB-KW"/>
</dbReference>
<dbReference type="EMBL" id="MCGN01000008">
    <property type="protein sequence ID" value="ORY93767.1"/>
    <property type="molecule type" value="Genomic_DNA"/>
</dbReference>
<dbReference type="Gene3D" id="1.20.870.10">
    <property type="entry name" value="Son of sevenless (SoS) protein Chain: S domain 1"/>
    <property type="match status" value="1"/>
</dbReference>
<dbReference type="InterPro" id="IPR001895">
    <property type="entry name" value="RASGEF_cat_dom"/>
</dbReference>
<keyword evidence="7" id="KW-1185">Reference proteome</keyword>
<dbReference type="SMART" id="SM00175">
    <property type="entry name" value="RAB"/>
    <property type="match status" value="1"/>
</dbReference>
<dbReference type="GO" id="GO:0005525">
    <property type="term" value="F:GTP binding"/>
    <property type="evidence" value="ECO:0007669"/>
    <property type="project" value="InterPro"/>
</dbReference>
<evidence type="ECO:0000256" key="1">
    <source>
        <dbReference type="ARBA" id="ARBA00022658"/>
    </source>
</evidence>
<dbReference type="PANTHER" id="PTHR23113:SF348">
    <property type="entry name" value="GUANYL-NUCLEOTIDE EXCHANGE FACTOR RASGEF, PUTATIVE (AFU_ORTHOLOGUE AFUA_1G04700)-RELATED"/>
    <property type="match status" value="1"/>
</dbReference>
<protein>
    <submittedName>
        <fullName evidence="6">Ras guanine nucleotide exchange factor domain-containing protein</fullName>
    </submittedName>
</protein>
<dbReference type="PROSITE" id="PS51421">
    <property type="entry name" value="RAS"/>
    <property type="match status" value="1"/>
</dbReference>
<dbReference type="GO" id="GO:0003924">
    <property type="term" value="F:GTPase activity"/>
    <property type="evidence" value="ECO:0007669"/>
    <property type="project" value="InterPro"/>
</dbReference>
<keyword evidence="1 2" id="KW-0344">Guanine-nucleotide releasing factor</keyword>
<feature type="compositionally biased region" description="Polar residues" evidence="3">
    <location>
        <begin position="319"/>
        <end position="328"/>
    </location>
</feature>
<feature type="domain" description="Ras-GEF" evidence="4">
    <location>
        <begin position="581"/>
        <end position="786"/>
    </location>
</feature>
<dbReference type="OMA" id="HIAKWVA"/>
<dbReference type="GO" id="GO:0005886">
    <property type="term" value="C:plasma membrane"/>
    <property type="evidence" value="ECO:0007669"/>
    <property type="project" value="TreeGrafter"/>
</dbReference>
<evidence type="ECO:0000313" key="6">
    <source>
        <dbReference type="EMBL" id="ORY93767.1"/>
    </source>
</evidence>
<dbReference type="AlphaFoldDB" id="A0A1X2H5V5"/>
<dbReference type="Pfam" id="PF00071">
    <property type="entry name" value="Ras"/>
    <property type="match status" value="1"/>
</dbReference>
<dbReference type="SUPFAM" id="SSF52540">
    <property type="entry name" value="P-loop containing nucleoside triphosphate hydrolases"/>
    <property type="match status" value="1"/>
</dbReference>
<dbReference type="InParanoid" id="A0A1X2H5V5"/>
<evidence type="ECO:0000256" key="2">
    <source>
        <dbReference type="PROSITE-ProRule" id="PRU00168"/>
    </source>
</evidence>
<feature type="region of interest" description="Disordered" evidence="3">
    <location>
        <begin position="262"/>
        <end position="297"/>
    </location>
</feature>
<feature type="region of interest" description="Disordered" evidence="3">
    <location>
        <begin position="311"/>
        <end position="353"/>
    </location>
</feature>
<dbReference type="Gene3D" id="3.40.50.300">
    <property type="entry name" value="P-loop containing nucleotide triphosphate hydrolases"/>
    <property type="match status" value="1"/>
</dbReference>
<dbReference type="InterPro" id="IPR023578">
    <property type="entry name" value="Ras_GEF_dom_sf"/>
</dbReference>
<proteinExistence type="predicted"/>
<name>A0A1X2H5V5_SYNRA</name>
<feature type="domain" description="N-terminal Ras-GEF" evidence="5">
    <location>
        <begin position="369"/>
        <end position="492"/>
    </location>
</feature>
<comment type="caution">
    <text evidence="6">The sequence shown here is derived from an EMBL/GenBank/DDBJ whole genome shotgun (WGS) entry which is preliminary data.</text>
</comment>
<dbReference type="SUPFAM" id="SSF48366">
    <property type="entry name" value="Ras GEF"/>
    <property type="match status" value="1"/>
</dbReference>
<evidence type="ECO:0000259" key="4">
    <source>
        <dbReference type="PROSITE" id="PS50009"/>
    </source>
</evidence>
<reference evidence="6 7" key="1">
    <citation type="submission" date="2016-07" db="EMBL/GenBank/DDBJ databases">
        <title>Pervasive Adenine N6-methylation of Active Genes in Fungi.</title>
        <authorList>
            <consortium name="DOE Joint Genome Institute"/>
            <person name="Mondo S.J."/>
            <person name="Dannebaum R.O."/>
            <person name="Kuo R.C."/>
            <person name="Labutti K."/>
            <person name="Haridas S."/>
            <person name="Kuo A."/>
            <person name="Salamov A."/>
            <person name="Ahrendt S.R."/>
            <person name="Lipzen A."/>
            <person name="Sullivan W."/>
            <person name="Andreopoulos W.B."/>
            <person name="Clum A."/>
            <person name="Lindquist E."/>
            <person name="Daum C."/>
            <person name="Ramamoorthy G.K."/>
            <person name="Gryganskyi A."/>
            <person name="Culley D."/>
            <person name="Magnuson J.K."/>
            <person name="James T.Y."/>
            <person name="O'Malley M.A."/>
            <person name="Stajich J.E."/>
            <person name="Spatafora J.W."/>
            <person name="Visel A."/>
            <person name="Grigoriev I.V."/>
        </authorList>
    </citation>
    <scope>NUCLEOTIDE SEQUENCE [LARGE SCALE GENOMIC DNA]</scope>
    <source>
        <strain evidence="6 7">NRRL 2496</strain>
    </source>
</reference>
<evidence type="ECO:0000256" key="3">
    <source>
        <dbReference type="SAM" id="MobiDB-lite"/>
    </source>
</evidence>
<dbReference type="OrthoDB" id="546434at2759"/>
<dbReference type="InterPro" id="IPR036964">
    <property type="entry name" value="RASGEF_cat_dom_sf"/>
</dbReference>